<evidence type="ECO:0000313" key="2">
    <source>
        <dbReference type="EMBL" id="KAH6888650.1"/>
    </source>
</evidence>
<reference evidence="2 3" key="1">
    <citation type="journal article" date="2021" name="Nat. Commun.">
        <title>Genetic determinants of endophytism in the Arabidopsis root mycobiome.</title>
        <authorList>
            <person name="Mesny F."/>
            <person name="Miyauchi S."/>
            <person name="Thiergart T."/>
            <person name="Pickel B."/>
            <person name="Atanasova L."/>
            <person name="Karlsson M."/>
            <person name="Huettel B."/>
            <person name="Barry K.W."/>
            <person name="Haridas S."/>
            <person name="Chen C."/>
            <person name="Bauer D."/>
            <person name="Andreopoulos W."/>
            <person name="Pangilinan J."/>
            <person name="LaButti K."/>
            <person name="Riley R."/>
            <person name="Lipzen A."/>
            <person name="Clum A."/>
            <person name="Drula E."/>
            <person name="Henrissat B."/>
            <person name="Kohler A."/>
            <person name="Grigoriev I.V."/>
            <person name="Martin F.M."/>
            <person name="Hacquard S."/>
        </authorList>
    </citation>
    <scope>NUCLEOTIDE SEQUENCE [LARGE SCALE GENOMIC DNA]</scope>
    <source>
        <strain evidence="2 3">MPI-CAGE-CH-0241</strain>
    </source>
</reference>
<dbReference type="GO" id="GO:0006629">
    <property type="term" value="P:lipid metabolic process"/>
    <property type="evidence" value="ECO:0007669"/>
    <property type="project" value="InterPro"/>
</dbReference>
<proteinExistence type="predicted"/>
<protein>
    <submittedName>
        <fullName evidence="2">PLC-like phosphodiesterase</fullName>
    </submittedName>
</protein>
<organism evidence="2 3">
    <name type="scientific">Thelonectria olida</name>
    <dbReference type="NCBI Taxonomy" id="1576542"/>
    <lineage>
        <taxon>Eukaryota</taxon>
        <taxon>Fungi</taxon>
        <taxon>Dikarya</taxon>
        <taxon>Ascomycota</taxon>
        <taxon>Pezizomycotina</taxon>
        <taxon>Sordariomycetes</taxon>
        <taxon>Hypocreomycetidae</taxon>
        <taxon>Hypocreales</taxon>
        <taxon>Nectriaceae</taxon>
        <taxon>Thelonectria</taxon>
    </lineage>
</organism>
<dbReference type="PANTHER" id="PTHR13593">
    <property type="match status" value="1"/>
</dbReference>
<dbReference type="SUPFAM" id="SSF51695">
    <property type="entry name" value="PLC-like phosphodiesterases"/>
    <property type="match status" value="1"/>
</dbReference>
<dbReference type="AlphaFoldDB" id="A0A9P8W5M1"/>
<accession>A0A9P8W5M1</accession>
<dbReference type="Gene3D" id="3.20.20.190">
    <property type="entry name" value="Phosphatidylinositol (PI) phosphodiesterase"/>
    <property type="match status" value="1"/>
</dbReference>
<sequence length="360" mass="38345">MLPHSLYSSAAAGVLALLAASVSPASAATACNNSPSLCSRNYNNITHMGAHGSSFLRDGSEAISAAGNQDYNATVALDAGIRLLQAQVHKPNETLRLCHTSCQLLDAGTLEDWLSKISYWMGQNPNEVVTLLLVNSDEAEATEFGSVFKSSGISNYAYSPNSTEGPSGDWPTLNNMIKNGERVVSFVTNINATTEYTYIMPEFDYMFETAFEITELDGFNCTLDRPGKLDSASDALSSNYLSLANHFKYQTLGTGTSLFIPDATNIEIVNSANTTEDGNLGKHLSECSTEWGVKPNFVLVDMFDAGEVMVAADRMNSISDATGRVAVADSTDDSSEASGRDKNMGAVALIAFVAAAITLV</sequence>
<feature type="chain" id="PRO_5040229024" evidence="1">
    <location>
        <begin position="28"/>
        <end position="360"/>
    </location>
</feature>
<name>A0A9P8W5M1_9HYPO</name>
<dbReference type="PANTHER" id="PTHR13593:SF80">
    <property type="entry name" value="PLC-LIKE PHOSPHODIESTERASE"/>
    <property type="match status" value="1"/>
</dbReference>
<dbReference type="GO" id="GO:0008081">
    <property type="term" value="F:phosphoric diester hydrolase activity"/>
    <property type="evidence" value="ECO:0007669"/>
    <property type="project" value="InterPro"/>
</dbReference>
<keyword evidence="1" id="KW-0732">Signal</keyword>
<evidence type="ECO:0000256" key="1">
    <source>
        <dbReference type="SAM" id="SignalP"/>
    </source>
</evidence>
<evidence type="ECO:0000313" key="3">
    <source>
        <dbReference type="Proteomes" id="UP000777438"/>
    </source>
</evidence>
<dbReference type="InterPro" id="IPR017946">
    <property type="entry name" value="PLC-like_Pdiesterase_TIM-brl"/>
</dbReference>
<dbReference type="InterPro" id="IPR051057">
    <property type="entry name" value="PI-PLC_domain"/>
</dbReference>
<dbReference type="Proteomes" id="UP000777438">
    <property type="component" value="Unassembled WGS sequence"/>
</dbReference>
<dbReference type="EMBL" id="JAGPYM010000012">
    <property type="protein sequence ID" value="KAH6888650.1"/>
    <property type="molecule type" value="Genomic_DNA"/>
</dbReference>
<keyword evidence="3" id="KW-1185">Reference proteome</keyword>
<dbReference type="OrthoDB" id="7984201at2759"/>
<gene>
    <name evidence="2" type="ORF">B0T10DRAFT_58567</name>
</gene>
<feature type="signal peptide" evidence="1">
    <location>
        <begin position="1"/>
        <end position="27"/>
    </location>
</feature>
<comment type="caution">
    <text evidence="2">The sequence shown here is derived from an EMBL/GenBank/DDBJ whole genome shotgun (WGS) entry which is preliminary data.</text>
</comment>
<dbReference type="Pfam" id="PF26146">
    <property type="entry name" value="PI-PLC_X"/>
    <property type="match status" value="1"/>
</dbReference>